<dbReference type="Proteomes" id="UP000288805">
    <property type="component" value="Unassembled WGS sequence"/>
</dbReference>
<evidence type="ECO:0000256" key="1">
    <source>
        <dbReference type="ARBA" id="ARBA00022821"/>
    </source>
</evidence>
<comment type="caution">
    <text evidence="3">The sequence shown here is derived from an EMBL/GenBank/DDBJ whole genome shotgun (WGS) entry which is preliminary data.</text>
</comment>
<dbReference type="Pfam" id="PF00931">
    <property type="entry name" value="NB-ARC"/>
    <property type="match status" value="2"/>
</dbReference>
<evidence type="ECO:0000313" key="3">
    <source>
        <dbReference type="EMBL" id="RVW27862.1"/>
    </source>
</evidence>
<dbReference type="InterPro" id="IPR027417">
    <property type="entry name" value="P-loop_NTPase"/>
</dbReference>
<feature type="domain" description="NB-ARC" evidence="2">
    <location>
        <begin position="76"/>
        <end position="118"/>
    </location>
</feature>
<dbReference type="GO" id="GO:0043531">
    <property type="term" value="F:ADP binding"/>
    <property type="evidence" value="ECO:0007669"/>
    <property type="project" value="InterPro"/>
</dbReference>
<keyword evidence="1" id="KW-0611">Plant defense</keyword>
<dbReference type="EMBL" id="QGNW01001933">
    <property type="protein sequence ID" value="RVW27862.1"/>
    <property type="molecule type" value="Genomic_DNA"/>
</dbReference>
<dbReference type="AlphaFoldDB" id="A0A438CXE6"/>
<dbReference type="PANTHER" id="PTHR36766:SF30">
    <property type="entry name" value="TIR-NBS TYPE DISEASE RESISTANCE PROTEIN-RELATED"/>
    <property type="match status" value="1"/>
</dbReference>
<dbReference type="Gene3D" id="3.40.50.300">
    <property type="entry name" value="P-loop containing nucleotide triphosphate hydrolases"/>
    <property type="match status" value="1"/>
</dbReference>
<dbReference type="InterPro" id="IPR002182">
    <property type="entry name" value="NB-ARC"/>
</dbReference>
<sequence>MLVKGEMKRLVVSIVGMGGLGKTTLARKVYNRGDVKQYFDCLAWVYVSQEFTIKEFLLVITTSVMVIFDKQKSKMDETWDKLCLYFPNLMNGSRVVITTRNKEIAPHANPFTTPHELRYQSANSIGLRGDGHHSYTPTGYRGTHSLEILVLKAYSDNRDPIIHR</sequence>
<feature type="domain" description="NB-ARC" evidence="2">
    <location>
        <begin position="2"/>
        <end position="68"/>
    </location>
</feature>
<organism evidence="3 4">
    <name type="scientific">Vitis vinifera</name>
    <name type="common">Grape</name>
    <dbReference type="NCBI Taxonomy" id="29760"/>
    <lineage>
        <taxon>Eukaryota</taxon>
        <taxon>Viridiplantae</taxon>
        <taxon>Streptophyta</taxon>
        <taxon>Embryophyta</taxon>
        <taxon>Tracheophyta</taxon>
        <taxon>Spermatophyta</taxon>
        <taxon>Magnoliopsida</taxon>
        <taxon>eudicotyledons</taxon>
        <taxon>Gunneridae</taxon>
        <taxon>Pentapetalae</taxon>
        <taxon>rosids</taxon>
        <taxon>Vitales</taxon>
        <taxon>Vitaceae</taxon>
        <taxon>Viteae</taxon>
        <taxon>Vitis</taxon>
    </lineage>
</organism>
<accession>A0A438CXE6</accession>
<dbReference type="PANTHER" id="PTHR36766">
    <property type="entry name" value="PLANT BROAD-SPECTRUM MILDEW RESISTANCE PROTEIN RPW8"/>
    <property type="match status" value="1"/>
</dbReference>
<dbReference type="GO" id="GO:0006952">
    <property type="term" value="P:defense response"/>
    <property type="evidence" value="ECO:0007669"/>
    <property type="project" value="UniProtKB-KW"/>
</dbReference>
<evidence type="ECO:0000313" key="4">
    <source>
        <dbReference type="Proteomes" id="UP000288805"/>
    </source>
</evidence>
<proteinExistence type="predicted"/>
<gene>
    <name evidence="3" type="primary">RPP13L3_3</name>
    <name evidence="3" type="ORF">CK203_115929</name>
</gene>
<evidence type="ECO:0000259" key="2">
    <source>
        <dbReference type="Pfam" id="PF00931"/>
    </source>
</evidence>
<name>A0A438CXE6_VITVI</name>
<dbReference type="SUPFAM" id="SSF52540">
    <property type="entry name" value="P-loop containing nucleoside triphosphate hydrolases"/>
    <property type="match status" value="1"/>
</dbReference>
<protein>
    <submittedName>
        <fullName evidence="3">Putative disease resistance RPP13-like protein 3</fullName>
    </submittedName>
</protein>
<reference evidence="3 4" key="1">
    <citation type="journal article" date="2018" name="PLoS Genet.">
        <title>Population sequencing reveals clonal diversity and ancestral inbreeding in the grapevine cultivar Chardonnay.</title>
        <authorList>
            <person name="Roach M.J."/>
            <person name="Johnson D.L."/>
            <person name="Bohlmann J."/>
            <person name="van Vuuren H.J."/>
            <person name="Jones S.J."/>
            <person name="Pretorius I.S."/>
            <person name="Schmidt S.A."/>
            <person name="Borneman A.R."/>
        </authorList>
    </citation>
    <scope>NUCLEOTIDE SEQUENCE [LARGE SCALE GENOMIC DNA]</scope>
    <source>
        <strain evidence="4">cv. Chardonnay</strain>
        <tissue evidence="3">Leaf</tissue>
    </source>
</reference>